<feature type="compositionally biased region" description="Basic and acidic residues" evidence="1">
    <location>
        <begin position="80"/>
        <end position="93"/>
    </location>
</feature>
<organism evidence="2">
    <name type="scientific">Cyprideis torosa</name>
    <dbReference type="NCBI Taxonomy" id="163714"/>
    <lineage>
        <taxon>Eukaryota</taxon>
        <taxon>Metazoa</taxon>
        <taxon>Ecdysozoa</taxon>
        <taxon>Arthropoda</taxon>
        <taxon>Crustacea</taxon>
        <taxon>Oligostraca</taxon>
        <taxon>Ostracoda</taxon>
        <taxon>Podocopa</taxon>
        <taxon>Podocopida</taxon>
        <taxon>Cytherocopina</taxon>
        <taxon>Cytheroidea</taxon>
        <taxon>Cytherideidae</taxon>
        <taxon>Cyprideis</taxon>
    </lineage>
</organism>
<sequence length="101" mass="11329">QKLESHPTGLEALIKLWMGLGHGVTEHPLTSRTGIIPAQMEEQARTAWELMITVQPIKQWAIGNVGQLIISSAKLTPSEDELRQPKENEKTGQDEWTTPEF</sequence>
<reference evidence="2" key="1">
    <citation type="submission" date="2020-11" db="EMBL/GenBank/DDBJ databases">
        <authorList>
            <person name="Tran Van P."/>
        </authorList>
    </citation>
    <scope>NUCLEOTIDE SEQUENCE</scope>
</reference>
<evidence type="ECO:0000256" key="1">
    <source>
        <dbReference type="SAM" id="MobiDB-lite"/>
    </source>
</evidence>
<name>A0A7R8ZX83_9CRUS</name>
<dbReference type="AlphaFoldDB" id="A0A7R8ZX83"/>
<accession>A0A7R8ZX83</accession>
<dbReference type="EMBL" id="OB671328">
    <property type="protein sequence ID" value="CAD7235128.1"/>
    <property type="molecule type" value="Genomic_DNA"/>
</dbReference>
<feature type="region of interest" description="Disordered" evidence="1">
    <location>
        <begin position="74"/>
        <end position="101"/>
    </location>
</feature>
<evidence type="ECO:0000313" key="2">
    <source>
        <dbReference type="EMBL" id="CAD7235128.1"/>
    </source>
</evidence>
<gene>
    <name evidence="2" type="ORF">CTOB1V02_LOCUS12944</name>
</gene>
<feature type="non-terminal residue" evidence="2">
    <location>
        <position position="1"/>
    </location>
</feature>
<protein>
    <submittedName>
        <fullName evidence="2">Uncharacterized protein</fullName>
    </submittedName>
</protein>
<proteinExistence type="predicted"/>